<dbReference type="Gene3D" id="3.40.50.2300">
    <property type="match status" value="2"/>
</dbReference>
<dbReference type="GO" id="GO:0009252">
    <property type="term" value="P:peptidoglycan biosynthetic process"/>
    <property type="evidence" value="ECO:0007669"/>
    <property type="project" value="TreeGrafter"/>
</dbReference>
<gene>
    <name evidence="2" type="ORF">MGWOODY_Tha1007</name>
</gene>
<dbReference type="PANTHER" id="PTHR38038:SF1">
    <property type="entry name" value="PENICILLIN-BINDING PROTEIN ACTIVATOR LPOA"/>
    <property type="match status" value="1"/>
</dbReference>
<accession>A0A160T9L4</accession>
<dbReference type="Gene3D" id="1.25.40.650">
    <property type="match status" value="1"/>
</dbReference>
<dbReference type="InterPro" id="IPR028082">
    <property type="entry name" value="Peripla_BP_I"/>
</dbReference>
<organism evidence="2">
    <name type="scientific">hydrothermal vent metagenome</name>
    <dbReference type="NCBI Taxonomy" id="652676"/>
    <lineage>
        <taxon>unclassified sequences</taxon>
        <taxon>metagenomes</taxon>
        <taxon>ecological metagenomes</taxon>
    </lineage>
</organism>
<dbReference type="InterPro" id="IPR007443">
    <property type="entry name" value="LpoA"/>
</dbReference>
<reference evidence="2" key="1">
    <citation type="submission" date="2015-10" db="EMBL/GenBank/DDBJ databases">
        <authorList>
            <person name="Gilbert D.G."/>
        </authorList>
    </citation>
    <scope>NUCLEOTIDE SEQUENCE</scope>
</reference>
<dbReference type="AlphaFoldDB" id="A0A160T9L4"/>
<evidence type="ECO:0000313" key="2">
    <source>
        <dbReference type="EMBL" id="CUS40038.1"/>
    </source>
</evidence>
<sequence length="644" mass="71542">MQGYLPEFWLRRFATVAVISGCIGLSACSTTPQQDDRAFLESALDNNQRFELVVENLNAGEFRNAGLQLQLLEGSSLSPSQQLDWLLLSARVAIGEGDTVLAQSYLDQFSARIDSATPQQEQQAGWLTAAVYEADGQFLQAARERDFISGVLVGDIKQSNQERLWLDLMQIPDGELLTWAEKSPNTRFGGWLQLAAISKSNTYTLDEHLAAIMAWRNANPGHPASMQLPGSLSMLEDIAANRPTRVALLLPLTGRLERTGAAIRDGFMAAYFAALSKGYLVPAITLLDSEQYPAEAPAPQPAFTQNPLLLGDVPVAEPTVTVDAMSVTPPAEVYNLPYNLSRAYADAQRAGAQWLVGPVSKPDVQALQTAPMLPMPTLALNYGDRSDDEGQIPSANLYQFGLAAEDEAVQIAERAWQDGHRRALVMIPEGNWGERIFAAFEQRWLELGGEIGENRFYAPQKDFNPEIKALLNVEDSQQRYKTMRSLLRQSTEFEPRRREDVDWVFLVALPAQARQIKPTLAFNFAADLPVYATSHVFSGAVDPKRDRDLNGIRFCDAPWLLRHTELYNDVEKSVKGGQGSYARLYAMGVDSYRLIARVKQLEAFPESQIFGTTGALTLDDQRRIHRKTECTRFRSGEPVQLAIE</sequence>
<dbReference type="GO" id="GO:0031241">
    <property type="term" value="C:periplasmic side of cell outer membrane"/>
    <property type="evidence" value="ECO:0007669"/>
    <property type="project" value="TreeGrafter"/>
</dbReference>
<dbReference type="SUPFAM" id="SSF53822">
    <property type="entry name" value="Periplasmic binding protein-like I"/>
    <property type="match status" value="1"/>
</dbReference>
<dbReference type="CDD" id="cd06339">
    <property type="entry name" value="PBP1_YraM_LppC_lipoprotein-like"/>
    <property type="match status" value="1"/>
</dbReference>
<dbReference type="EMBL" id="CZQC01000003">
    <property type="protein sequence ID" value="CUS40038.1"/>
    <property type="molecule type" value="Genomic_DNA"/>
</dbReference>
<name>A0A160T9L4_9ZZZZ</name>
<keyword evidence="1" id="KW-0472">Membrane</keyword>
<proteinExistence type="predicted"/>
<dbReference type="GO" id="GO:0030234">
    <property type="term" value="F:enzyme regulator activity"/>
    <property type="evidence" value="ECO:0007669"/>
    <property type="project" value="TreeGrafter"/>
</dbReference>
<keyword evidence="2" id="KW-0449">Lipoprotein</keyword>
<protein>
    <submittedName>
        <fullName evidence="2">LppC putative lipoprotein</fullName>
    </submittedName>
</protein>
<dbReference type="Pfam" id="PF04348">
    <property type="entry name" value="LppC"/>
    <property type="match status" value="2"/>
</dbReference>
<dbReference type="PANTHER" id="PTHR38038">
    <property type="entry name" value="PENICILLIN-BINDING PROTEIN ACTIVATOR LPOA"/>
    <property type="match status" value="1"/>
</dbReference>
<evidence type="ECO:0000256" key="1">
    <source>
        <dbReference type="ARBA" id="ARBA00023136"/>
    </source>
</evidence>